<name>A0ABQ2N7U1_9ACTN</name>
<reference evidence="2" key="1">
    <citation type="journal article" date="2019" name="Int. J. Syst. Evol. Microbiol.">
        <title>The Global Catalogue of Microorganisms (GCM) 10K type strain sequencing project: providing services to taxonomists for standard genome sequencing and annotation.</title>
        <authorList>
            <consortium name="The Broad Institute Genomics Platform"/>
            <consortium name="The Broad Institute Genome Sequencing Center for Infectious Disease"/>
            <person name="Wu L."/>
            <person name="Ma J."/>
        </authorList>
    </citation>
    <scope>NUCLEOTIDE SEQUENCE [LARGE SCALE GENOMIC DNA]</scope>
    <source>
        <strain evidence="2">CGMCC 4.7371</strain>
    </source>
</reference>
<evidence type="ECO:0000313" key="1">
    <source>
        <dbReference type="EMBL" id="GGO87740.1"/>
    </source>
</evidence>
<proteinExistence type="predicted"/>
<dbReference type="Proteomes" id="UP000655410">
    <property type="component" value="Unassembled WGS sequence"/>
</dbReference>
<comment type="caution">
    <text evidence="1">The sequence shown here is derived from an EMBL/GenBank/DDBJ whole genome shotgun (WGS) entry which is preliminary data.</text>
</comment>
<keyword evidence="2" id="KW-1185">Reference proteome</keyword>
<organism evidence="1 2">
    <name type="scientific">Nocardioides phosphati</name>
    <dbReference type="NCBI Taxonomy" id="1867775"/>
    <lineage>
        <taxon>Bacteria</taxon>
        <taxon>Bacillati</taxon>
        <taxon>Actinomycetota</taxon>
        <taxon>Actinomycetes</taxon>
        <taxon>Propionibacteriales</taxon>
        <taxon>Nocardioidaceae</taxon>
        <taxon>Nocardioides</taxon>
    </lineage>
</organism>
<gene>
    <name evidence="1" type="ORF">GCM10011584_13090</name>
</gene>
<sequence length="75" mass="8211">MSIQDGFTPEMIIELARELRRLAKIEDDRAAAEAATVPYWSPCPPSVLGARAAARALRADAELLDTCWRPQSLAS</sequence>
<accession>A0ABQ2N7U1</accession>
<protein>
    <recommendedName>
        <fullName evidence="3">DUF222 domain-containing protein</fullName>
    </recommendedName>
</protein>
<dbReference type="EMBL" id="BMNI01000002">
    <property type="protein sequence ID" value="GGO87740.1"/>
    <property type="molecule type" value="Genomic_DNA"/>
</dbReference>
<evidence type="ECO:0000313" key="2">
    <source>
        <dbReference type="Proteomes" id="UP000655410"/>
    </source>
</evidence>
<dbReference type="RefSeq" id="WP_188783187.1">
    <property type="nucleotide sequence ID" value="NZ_BMNI01000002.1"/>
</dbReference>
<evidence type="ECO:0008006" key="3">
    <source>
        <dbReference type="Google" id="ProtNLM"/>
    </source>
</evidence>